<feature type="region of interest" description="Disordered" evidence="1">
    <location>
        <begin position="329"/>
        <end position="408"/>
    </location>
</feature>
<evidence type="ECO:0000256" key="1">
    <source>
        <dbReference type="SAM" id="MobiDB-lite"/>
    </source>
</evidence>
<dbReference type="EMBL" id="JAQQWL010000011">
    <property type="protein sequence ID" value="KAK8049801.1"/>
    <property type="molecule type" value="Genomic_DNA"/>
</dbReference>
<evidence type="ECO:0000256" key="2">
    <source>
        <dbReference type="SAM" id="Phobius"/>
    </source>
</evidence>
<feature type="region of interest" description="Disordered" evidence="1">
    <location>
        <begin position="497"/>
        <end position="524"/>
    </location>
</feature>
<organism evidence="3 4">
    <name type="scientific">Apiospora phragmitis</name>
    <dbReference type="NCBI Taxonomy" id="2905665"/>
    <lineage>
        <taxon>Eukaryota</taxon>
        <taxon>Fungi</taxon>
        <taxon>Dikarya</taxon>
        <taxon>Ascomycota</taxon>
        <taxon>Pezizomycotina</taxon>
        <taxon>Sordariomycetes</taxon>
        <taxon>Xylariomycetidae</taxon>
        <taxon>Amphisphaeriales</taxon>
        <taxon>Apiosporaceae</taxon>
        <taxon>Apiospora</taxon>
    </lineage>
</organism>
<dbReference type="RefSeq" id="XP_066712050.1">
    <property type="nucleotide sequence ID" value="XM_066862940.1"/>
</dbReference>
<feature type="region of interest" description="Disordered" evidence="1">
    <location>
        <begin position="287"/>
        <end position="316"/>
    </location>
</feature>
<feature type="compositionally biased region" description="Low complexity" evidence="1">
    <location>
        <begin position="126"/>
        <end position="136"/>
    </location>
</feature>
<gene>
    <name evidence="3" type="ORF">PG994_011531</name>
</gene>
<feature type="compositionally biased region" description="Polar residues" evidence="1">
    <location>
        <begin position="306"/>
        <end position="316"/>
    </location>
</feature>
<keyword evidence="2" id="KW-0472">Membrane</keyword>
<reference evidence="3 4" key="1">
    <citation type="submission" date="2023-01" db="EMBL/GenBank/DDBJ databases">
        <title>Analysis of 21 Apiospora genomes using comparative genomics revels a genus with tremendous synthesis potential of carbohydrate active enzymes and secondary metabolites.</title>
        <authorList>
            <person name="Sorensen T."/>
        </authorList>
    </citation>
    <scope>NUCLEOTIDE SEQUENCE [LARGE SCALE GENOMIC DNA]</scope>
    <source>
        <strain evidence="3 4">CBS 135458</strain>
    </source>
</reference>
<dbReference type="GeneID" id="92096003"/>
<protein>
    <recommendedName>
        <fullName evidence="5">Glycoprotease family protein</fullName>
    </recommendedName>
</protein>
<feature type="compositionally biased region" description="Polar residues" evidence="1">
    <location>
        <begin position="360"/>
        <end position="370"/>
    </location>
</feature>
<keyword evidence="2" id="KW-1133">Transmembrane helix</keyword>
<evidence type="ECO:0000313" key="3">
    <source>
        <dbReference type="EMBL" id="KAK8049801.1"/>
    </source>
</evidence>
<feature type="region of interest" description="Disordered" evidence="1">
    <location>
        <begin position="766"/>
        <end position="814"/>
    </location>
</feature>
<feature type="compositionally biased region" description="Polar residues" evidence="1">
    <location>
        <begin position="1"/>
        <end position="18"/>
    </location>
</feature>
<keyword evidence="2" id="KW-0812">Transmembrane</keyword>
<dbReference type="Proteomes" id="UP001480595">
    <property type="component" value="Unassembled WGS sequence"/>
</dbReference>
<feature type="region of interest" description="Disordered" evidence="1">
    <location>
        <begin position="897"/>
        <end position="916"/>
    </location>
</feature>
<feature type="compositionally biased region" description="Basic and acidic residues" evidence="1">
    <location>
        <begin position="513"/>
        <end position="524"/>
    </location>
</feature>
<sequence length="1010" mass="109816">MDTTKPNTTQLRRPTPSNDADREDWDAWEDEETVTDVDKEGASLTNSGDNGFKGTKRQLERLKSRRRQKAQNAEAGITLVTDMSKFRRTTSRKQTSTTRFQDSAALRALEGSPNSASIGSFAWLKPKPASQKSNSKSAKKAATTRGTEIDLSPVARPIVIGIAVPEGDLSSHEVSPQTALVETPIDMRNYIDQAASKKANGTMLSPEQLRSVWSPDTDASESPYQGPRAASSVYSQYSHFGLNPNDSNADVPPVPAIPATLRFNQTQPQALGNPEDDDVGTPCTLFEEDGSPMGVRKSLKPRTVAATPQSADTQVSGWWDHVGTPYAPTNPFRRQATGPSPLVSSPREWWQGVDEKKQQAAVTGATSNAISHPALRQQDTAQTVQTVQSLQSQTPTEAGPSNRQETHSEKARILFEENHAASDQPPPYSPPPNTKQVKYVPILPPQGFYSPQPIPSPGPISPGIPATMSSQGAINLSEIPVTPRMVPAAVLPDRPVGSYVPGDQFQNASGTRHKAERDRRRHEKEEVVARRVGGFWRGRGCMPAGGCFGRSGREGRQRRRVYLGICGGILAVIILIIVLVVVLTRKRSPSGPEQSIWLNLTDFPPMPTGVLTVSGSDTPVITDGCLELTASTAWSCAVPKDQQDPRNPNPSGVPKFIFQIQYDNSSRQLWKGDNNQGSQQGIQEIYQSASKPAPTSHPKDDLGKGTIGQRDAGRYDSGFNPNPAPPSLREISFLGNTTDEIQSDNKAGEPTPFYISLLPSLDAIVGPNMTQEDSDNRRRDLGTGIDTAPINGTSGWNLTNILPPPETNPDGTGARARLYPLATQQPLRLFDRGLPTEHYGFYTHFNKTVYLFNTAETTPTDRGGGARLADARFLVTWTEVRFVVQMWTRMGNSSRLIGNGTAPGTEGTTVHARPGTMPYPVTIAEDLHGGNPFRKATFYYGMDQQSHINRTDSKLILVNRGFGGTLVNSLSSEPDLSLGGVDGGTGGCKCEWVNWQGKKSAQRTKEQLNY</sequence>
<feature type="region of interest" description="Disordered" evidence="1">
    <location>
        <begin position="1"/>
        <end position="76"/>
    </location>
</feature>
<accession>A0ABR1TT28</accession>
<keyword evidence="4" id="KW-1185">Reference proteome</keyword>
<feature type="region of interest" description="Disordered" evidence="1">
    <location>
        <begin position="688"/>
        <end position="729"/>
    </location>
</feature>
<feature type="transmembrane region" description="Helical" evidence="2">
    <location>
        <begin position="561"/>
        <end position="583"/>
    </location>
</feature>
<feature type="region of interest" description="Disordered" evidence="1">
    <location>
        <begin position="126"/>
        <end position="145"/>
    </location>
</feature>
<evidence type="ECO:0008006" key="5">
    <source>
        <dbReference type="Google" id="ProtNLM"/>
    </source>
</evidence>
<evidence type="ECO:0000313" key="4">
    <source>
        <dbReference type="Proteomes" id="UP001480595"/>
    </source>
</evidence>
<name>A0ABR1TT28_9PEZI</name>
<feature type="compositionally biased region" description="Low complexity" evidence="1">
    <location>
        <begin position="377"/>
        <end position="396"/>
    </location>
</feature>
<comment type="caution">
    <text evidence="3">The sequence shown here is derived from an EMBL/GenBank/DDBJ whole genome shotgun (WGS) entry which is preliminary data.</text>
</comment>
<feature type="compositionally biased region" description="Acidic residues" evidence="1">
    <location>
        <begin position="21"/>
        <end position="35"/>
    </location>
</feature>
<feature type="compositionally biased region" description="Polar residues" evidence="1">
    <location>
        <begin position="790"/>
        <end position="800"/>
    </location>
</feature>
<proteinExistence type="predicted"/>